<feature type="transmembrane region" description="Helical" evidence="1">
    <location>
        <begin position="73"/>
        <end position="93"/>
    </location>
</feature>
<sequence length="107" mass="12066">MTDKFKPKHEKFSQQIGDIAARKVKAQREVTQTIWTGLGMVGLVGWSIVVPTLLGSALGMWLDDIDKNPARSWTLALMMVGIITGCVHAWYWIDKESKTMTNNEDEE</sequence>
<dbReference type="NCBIfam" id="TIGR02230">
    <property type="entry name" value="ATPase_gene1"/>
    <property type="match status" value="1"/>
</dbReference>
<keyword evidence="1" id="KW-0812">Transmembrane</keyword>
<name>A0A0F9I3W0_9ZZZZ</name>
<dbReference type="InterPro" id="IPR011744">
    <property type="entry name" value="ATPase_gene1"/>
</dbReference>
<organism evidence="2">
    <name type="scientific">marine sediment metagenome</name>
    <dbReference type="NCBI Taxonomy" id="412755"/>
    <lineage>
        <taxon>unclassified sequences</taxon>
        <taxon>metagenomes</taxon>
        <taxon>ecological metagenomes</taxon>
    </lineage>
</organism>
<accession>A0A0F9I3W0</accession>
<evidence type="ECO:0000313" key="2">
    <source>
        <dbReference type="EMBL" id="KKM22306.1"/>
    </source>
</evidence>
<evidence type="ECO:0008006" key="3">
    <source>
        <dbReference type="Google" id="ProtNLM"/>
    </source>
</evidence>
<dbReference type="EMBL" id="LAZR01013364">
    <property type="protein sequence ID" value="KKM22306.1"/>
    <property type="molecule type" value="Genomic_DNA"/>
</dbReference>
<feature type="transmembrane region" description="Helical" evidence="1">
    <location>
        <begin position="33"/>
        <end position="61"/>
    </location>
</feature>
<gene>
    <name evidence="2" type="ORF">LCGC14_1626690</name>
</gene>
<proteinExistence type="predicted"/>
<protein>
    <recommendedName>
        <fullName evidence="3">F0F1-ATPase subunit</fullName>
    </recommendedName>
</protein>
<evidence type="ECO:0000256" key="1">
    <source>
        <dbReference type="SAM" id="Phobius"/>
    </source>
</evidence>
<dbReference type="Pfam" id="PF09527">
    <property type="entry name" value="ATPase_gene1"/>
    <property type="match status" value="1"/>
</dbReference>
<dbReference type="InterPro" id="IPR032820">
    <property type="entry name" value="ATPase_put"/>
</dbReference>
<comment type="caution">
    <text evidence="2">The sequence shown here is derived from an EMBL/GenBank/DDBJ whole genome shotgun (WGS) entry which is preliminary data.</text>
</comment>
<dbReference type="AlphaFoldDB" id="A0A0F9I3W0"/>
<keyword evidence="1" id="KW-0472">Membrane</keyword>
<reference evidence="2" key="1">
    <citation type="journal article" date="2015" name="Nature">
        <title>Complex archaea that bridge the gap between prokaryotes and eukaryotes.</title>
        <authorList>
            <person name="Spang A."/>
            <person name="Saw J.H."/>
            <person name="Jorgensen S.L."/>
            <person name="Zaremba-Niedzwiedzka K."/>
            <person name="Martijn J."/>
            <person name="Lind A.E."/>
            <person name="van Eijk R."/>
            <person name="Schleper C."/>
            <person name="Guy L."/>
            <person name="Ettema T.J."/>
        </authorList>
    </citation>
    <scope>NUCLEOTIDE SEQUENCE</scope>
</reference>
<keyword evidence="1" id="KW-1133">Transmembrane helix</keyword>